<dbReference type="AlphaFoldDB" id="A0A372LA20"/>
<name>A0A372LA20_9BACI</name>
<dbReference type="NCBIfam" id="TIGR01409">
    <property type="entry name" value="TAT_signal_seq"/>
    <property type="match status" value="1"/>
</dbReference>
<dbReference type="InterPro" id="IPR006311">
    <property type="entry name" value="TAT_signal"/>
</dbReference>
<dbReference type="Proteomes" id="UP000262939">
    <property type="component" value="Unassembled WGS sequence"/>
</dbReference>
<dbReference type="PROSITE" id="PS51318">
    <property type="entry name" value="TAT"/>
    <property type="match status" value="1"/>
</dbReference>
<sequence length="71" mass="7721">MDNMNRRNFLKVGGMSTVALALSATGALNIDGECILNRRCKPQLSLSVHSEWPGQEARRPAKRQHTAGSGD</sequence>
<dbReference type="InterPro" id="IPR019546">
    <property type="entry name" value="TAT_signal_bac_arc"/>
</dbReference>
<evidence type="ECO:0000313" key="3">
    <source>
        <dbReference type="Proteomes" id="UP000262939"/>
    </source>
</evidence>
<keyword evidence="3" id="KW-1185">Reference proteome</keyword>
<dbReference type="EMBL" id="QVTD01000010">
    <property type="protein sequence ID" value="RFU62458.1"/>
    <property type="molecule type" value="Genomic_DNA"/>
</dbReference>
<evidence type="ECO:0000313" key="2">
    <source>
        <dbReference type="EMBL" id="RFU62458.1"/>
    </source>
</evidence>
<reference evidence="2 3" key="1">
    <citation type="submission" date="2018-08" db="EMBL/GenBank/DDBJ databases">
        <title>Bacillus chawlae sp. nov., Bacillus glennii sp. nov., and Bacillus saganii sp. nov. Isolated from the Vehicle Assembly Building at Kennedy Space Center where the Viking Spacecraft were Assembled.</title>
        <authorList>
            <person name="Seuylemezian A."/>
            <person name="Vaishampayan P."/>
        </authorList>
    </citation>
    <scope>NUCLEOTIDE SEQUENCE [LARGE SCALE GENOMIC DNA]</scope>
    <source>
        <strain evidence="2 3">V44-8</strain>
    </source>
</reference>
<dbReference type="Pfam" id="PF10518">
    <property type="entry name" value="TAT_signal"/>
    <property type="match status" value="1"/>
</dbReference>
<proteinExistence type="predicted"/>
<protein>
    <submittedName>
        <fullName evidence="2">Twin-arginine translocation signal domain-containing protein</fullName>
    </submittedName>
</protein>
<feature type="region of interest" description="Disordered" evidence="1">
    <location>
        <begin position="49"/>
        <end position="71"/>
    </location>
</feature>
<accession>A0A372LA20</accession>
<comment type="caution">
    <text evidence="2">The sequence shown here is derived from an EMBL/GenBank/DDBJ whole genome shotgun (WGS) entry which is preliminary data.</text>
</comment>
<evidence type="ECO:0000256" key="1">
    <source>
        <dbReference type="SAM" id="MobiDB-lite"/>
    </source>
</evidence>
<gene>
    <name evidence="2" type="ORF">D0466_14915</name>
</gene>
<organism evidence="2 3">
    <name type="scientific">Peribacillus glennii</name>
    <dbReference type="NCBI Taxonomy" id="2303991"/>
    <lineage>
        <taxon>Bacteria</taxon>
        <taxon>Bacillati</taxon>
        <taxon>Bacillota</taxon>
        <taxon>Bacilli</taxon>
        <taxon>Bacillales</taxon>
        <taxon>Bacillaceae</taxon>
        <taxon>Peribacillus</taxon>
    </lineage>
</organism>